<dbReference type="OrthoDB" id="2507581at2759"/>
<dbReference type="Proteomes" id="UP000765509">
    <property type="component" value="Unassembled WGS sequence"/>
</dbReference>
<sequence length="105" mass="12064">MATSTPYTEQRQNTLPRKFNILAQIPTPLYQEIPRNTTPMVKIRSKDYNLLFDGKNFERFIMKVENISDIGGESGRDIARQIEFWTKGEEMGYCIEGIPGYEPAG</sequence>
<evidence type="ECO:0000313" key="1">
    <source>
        <dbReference type="EMBL" id="MBW0550735.1"/>
    </source>
</evidence>
<organism evidence="1 2">
    <name type="scientific">Austropuccinia psidii MF-1</name>
    <dbReference type="NCBI Taxonomy" id="1389203"/>
    <lineage>
        <taxon>Eukaryota</taxon>
        <taxon>Fungi</taxon>
        <taxon>Dikarya</taxon>
        <taxon>Basidiomycota</taxon>
        <taxon>Pucciniomycotina</taxon>
        <taxon>Pucciniomycetes</taxon>
        <taxon>Pucciniales</taxon>
        <taxon>Sphaerophragmiaceae</taxon>
        <taxon>Austropuccinia</taxon>
    </lineage>
</organism>
<name>A0A9Q3IVU1_9BASI</name>
<gene>
    <name evidence="1" type="ORF">O181_090450</name>
</gene>
<accession>A0A9Q3IVU1</accession>
<reference evidence="1" key="1">
    <citation type="submission" date="2021-03" db="EMBL/GenBank/DDBJ databases">
        <title>Draft genome sequence of rust myrtle Austropuccinia psidii MF-1, a brazilian biotype.</title>
        <authorList>
            <person name="Quecine M.C."/>
            <person name="Pachon D.M.R."/>
            <person name="Bonatelli M.L."/>
            <person name="Correr F.H."/>
            <person name="Franceschini L.M."/>
            <person name="Leite T.F."/>
            <person name="Margarido G.R.A."/>
            <person name="Almeida C.A."/>
            <person name="Ferrarezi J.A."/>
            <person name="Labate C.A."/>
        </authorList>
    </citation>
    <scope>NUCLEOTIDE SEQUENCE</scope>
    <source>
        <strain evidence="1">MF-1</strain>
    </source>
</reference>
<proteinExistence type="predicted"/>
<protein>
    <submittedName>
        <fullName evidence="1">Uncharacterized protein</fullName>
    </submittedName>
</protein>
<dbReference type="EMBL" id="AVOT02056390">
    <property type="protein sequence ID" value="MBW0550735.1"/>
    <property type="molecule type" value="Genomic_DNA"/>
</dbReference>
<dbReference type="AlphaFoldDB" id="A0A9Q3IVU1"/>
<keyword evidence="2" id="KW-1185">Reference proteome</keyword>
<comment type="caution">
    <text evidence="1">The sequence shown here is derived from an EMBL/GenBank/DDBJ whole genome shotgun (WGS) entry which is preliminary data.</text>
</comment>
<evidence type="ECO:0000313" key="2">
    <source>
        <dbReference type="Proteomes" id="UP000765509"/>
    </source>
</evidence>